<sequence>MNAVYLAVPIAVLAAGAGYWVVQAVPQGRNPASAPVSYDVAEGAVLYAENCAECHGAELEGQPEWRSPGPDGRLPAPPHDENGHTWHHPDGVLFDYTRLGGTAALARQGVEFESGMPGFGDKLTDQEIHNILAFIRSTWPERIRDAQAERTRADKQQGEG</sequence>
<evidence type="ECO:0000256" key="7">
    <source>
        <dbReference type="ARBA" id="ARBA00023004"/>
    </source>
</evidence>
<evidence type="ECO:0000313" key="11">
    <source>
        <dbReference type="Proteomes" id="UP000207598"/>
    </source>
</evidence>
<dbReference type="InterPro" id="IPR009056">
    <property type="entry name" value="Cyt_c-like_dom"/>
</dbReference>
<evidence type="ECO:0000256" key="1">
    <source>
        <dbReference type="ARBA" id="ARBA00001926"/>
    </source>
</evidence>
<evidence type="ECO:0000256" key="8">
    <source>
        <dbReference type="PROSITE-ProRule" id="PRU00433"/>
    </source>
</evidence>
<dbReference type="PROSITE" id="PS51007">
    <property type="entry name" value="CYTC"/>
    <property type="match status" value="1"/>
</dbReference>
<evidence type="ECO:0000256" key="4">
    <source>
        <dbReference type="ARBA" id="ARBA00022660"/>
    </source>
</evidence>
<evidence type="ECO:0000256" key="5">
    <source>
        <dbReference type="ARBA" id="ARBA00022723"/>
    </source>
</evidence>
<dbReference type="Gene3D" id="1.10.760.10">
    <property type="entry name" value="Cytochrome c-like domain"/>
    <property type="match status" value="1"/>
</dbReference>
<protein>
    <submittedName>
        <fullName evidence="10">Cytochrome c6</fullName>
    </submittedName>
</protein>
<dbReference type="OrthoDB" id="9811281at2"/>
<dbReference type="Proteomes" id="UP000207598">
    <property type="component" value="Unassembled WGS sequence"/>
</dbReference>
<name>A0A238L420_9RHOB</name>
<evidence type="ECO:0000259" key="9">
    <source>
        <dbReference type="PROSITE" id="PS51007"/>
    </source>
</evidence>
<dbReference type="InterPro" id="IPR051459">
    <property type="entry name" value="Cytochrome_c-type_DH"/>
</dbReference>
<dbReference type="EMBL" id="FXYF01000017">
    <property type="protein sequence ID" value="SMX49727.1"/>
    <property type="molecule type" value="Genomic_DNA"/>
</dbReference>
<dbReference type="GO" id="GO:0020037">
    <property type="term" value="F:heme binding"/>
    <property type="evidence" value="ECO:0007669"/>
    <property type="project" value="InterPro"/>
</dbReference>
<keyword evidence="11" id="KW-1185">Reference proteome</keyword>
<keyword evidence="7 8" id="KW-0408">Iron</keyword>
<proteinExistence type="predicted"/>
<organism evidence="10 11">
    <name type="scientific">Maliponia aquimaris</name>
    <dbReference type="NCBI Taxonomy" id="1673631"/>
    <lineage>
        <taxon>Bacteria</taxon>
        <taxon>Pseudomonadati</taxon>
        <taxon>Pseudomonadota</taxon>
        <taxon>Alphaproteobacteria</taxon>
        <taxon>Rhodobacterales</taxon>
        <taxon>Paracoccaceae</taxon>
        <taxon>Maliponia</taxon>
    </lineage>
</organism>
<dbReference type="GO" id="GO:0009055">
    <property type="term" value="F:electron transfer activity"/>
    <property type="evidence" value="ECO:0007669"/>
    <property type="project" value="InterPro"/>
</dbReference>
<keyword evidence="2" id="KW-0813">Transport</keyword>
<evidence type="ECO:0000256" key="3">
    <source>
        <dbReference type="ARBA" id="ARBA00022617"/>
    </source>
</evidence>
<reference evidence="10 11" key="1">
    <citation type="submission" date="2017-05" db="EMBL/GenBank/DDBJ databases">
        <authorList>
            <person name="Song R."/>
            <person name="Chenine A.L."/>
            <person name="Ruprecht R.M."/>
        </authorList>
    </citation>
    <scope>NUCLEOTIDE SEQUENCE [LARGE SCALE GENOMIC DNA]</scope>
    <source>
        <strain evidence="10 11">CECT 8898</strain>
    </source>
</reference>
<feature type="domain" description="Cytochrome c" evidence="9">
    <location>
        <begin position="38"/>
        <end position="139"/>
    </location>
</feature>
<dbReference type="Pfam" id="PF00034">
    <property type="entry name" value="Cytochrom_C"/>
    <property type="match status" value="1"/>
</dbReference>
<dbReference type="PANTHER" id="PTHR35008:SF4">
    <property type="entry name" value="BLL4482 PROTEIN"/>
    <property type="match status" value="1"/>
</dbReference>
<evidence type="ECO:0000256" key="6">
    <source>
        <dbReference type="ARBA" id="ARBA00022982"/>
    </source>
</evidence>
<dbReference type="GO" id="GO:0005506">
    <property type="term" value="F:iron ion binding"/>
    <property type="evidence" value="ECO:0007669"/>
    <property type="project" value="InterPro"/>
</dbReference>
<comment type="cofactor">
    <cofactor evidence="1">
        <name>heme c</name>
        <dbReference type="ChEBI" id="CHEBI:61717"/>
    </cofactor>
</comment>
<keyword evidence="5 8" id="KW-0479">Metal-binding</keyword>
<dbReference type="PRINTS" id="PR00605">
    <property type="entry name" value="CYTCHROMECIC"/>
</dbReference>
<gene>
    <name evidence="10" type="primary">petJ_3</name>
    <name evidence="10" type="ORF">MAA8898_04409</name>
</gene>
<dbReference type="AlphaFoldDB" id="A0A238L420"/>
<dbReference type="RefSeq" id="WP_094023148.1">
    <property type="nucleotide sequence ID" value="NZ_FXYF01000017.1"/>
</dbReference>
<accession>A0A238L420</accession>
<dbReference type="SUPFAM" id="SSF46626">
    <property type="entry name" value="Cytochrome c"/>
    <property type="match status" value="1"/>
</dbReference>
<keyword evidence="6" id="KW-0249">Electron transport</keyword>
<dbReference type="InterPro" id="IPR036909">
    <property type="entry name" value="Cyt_c-like_dom_sf"/>
</dbReference>
<keyword evidence="4" id="KW-0679">Respiratory chain</keyword>
<evidence type="ECO:0000256" key="2">
    <source>
        <dbReference type="ARBA" id="ARBA00022448"/>
    </source>
</evidence>
<dbReference type="PANTHER" id="PTHR35008">
    <property type="entry name" value="BLL4482 PROTEIN-RELATED"/>
    <property type="match status" value="1"/>
</dbReference>
<evidence type="ECO:0000313" key="10">
    <source>
        <dbReference type="EMBL" id="SMX49727.1"/>
    </source>
</evidence>
<keyword evidence="3 8" id="KW-0349">Heme</keyword>
<dbReference type="InterPro" id="IPR008168">
    <property type="entry name" value="Cyt_C_IC"/>
</dbReference>